<evidence type="ECO:0000256" key="2">
    <source>
        <dbReference type="ARBA" id="ARBA00005774"/>
    </source>
</evidence>
<dbReference type="STRING" id="289003.SAMN05216190_10622"/>
<dbReference type="InterPro" id="IPR020761">
    <property type="entry name" value="UPF0114_bac"/>
</dbReference>
<evidence type="ECO:0000256" key="4">
    <source>
        <dbReference type="ARBA" id="ARBA00022692"/>
    </source>
</evidence>
<feature type="transmembrane region" description="Helical" evidence="7">
    <location>
        <begin position="50"/>
        <end position="68"/>
    </location>
</feature>
<evidence type="ECO:0000313" key="9">
    <source>
        <dbReference type="Proteomes" id="UP000198784"/>
    </source>
</evidence>
<sequence length="200" mass="22011">MLGISAIDLSSVTDAFVCEGALGILAGSFSPYLRDPMERFIENAMYASRWLLAPIYFGLSLGLLALALKFFQEIFHIIPGVFAMAEADLILVILSLIDMALVGGLLVMVMISGYENFVSQLDIDEGKEKLSWLGKMDSGSLKMKVAASIVAISSIHLLKVFMNAENIGTDYLMWYVIIHMAFVVSAFAMGYLDKLTKHDH</sequence>
<gene>
    <name evidence="8" type="ORF">SAMN05216190_10622</name>
</gene>
<feature type="transmembrane region" description="Helical" evidence="7">
    <location>
        <begin position="89"/>
        <end position="111"/>
    </location>
</feature>
<dbReference type="PANTHER" id="PTHR38596">
    <property type="entry name" value="UPF0114 PROTEIN YQHA"/>
    <property type="match status" value="1"/>
</dbReference>
<comment type="subcellular location">
    <subcellularLocation>
        <location evidence="1 7">Cell membrane</location>
        <topology evidence="1 7">Multi-pass membrane protein</topology>
    </subcellularLocation>
</comment>
<keyword evidence="6 7" id="KW-0472">Membrane</keyword>
<keyword evidence="3 7" id="KW-1003">Cell membrane</keyword>
<evidence type="ECO:0000313" key="8">
    <source>
        <dbReference type="EMBL" id="SFP17899.1"/>
    </source>
</evidence>
<dbReference type="PANTHER" id="PTHR38596:SF1">
    <property type="entry name" value="UPF0114 PROTEIN YQHA"/>
    <property type="match status" value="1"/>
</dbReference>
<feature type="transmembrane region" description="Helical" evidence="7">
    <location>
        <begin position="141"/>
        <end position="160"/>
    </location>
</feature>
<dbReference type="InterPro" id="IPR005134">
    <property type="entry name" value="UPF0114"/>
</dbReference>
<organism evidence="8 9">
    <name type="scientific">Pseudomonas borbori</name>
    <dbReference type="NCBI Taxonomy" id="289003"/>
    <lineage>
        <taxon>Bacteria</taxon>
        <taxon>Pseudomonadati</taxon>
        <taxon>Pseudomonadota</taxon>
        <taxon>Gammaproteobacteria</taxon>
        <taxon>Pseudomonadales</taxon>
        <taxon>Pseudomonadaceae</taxon>
        <taxon>Pseudomonas</taxon>
    </lineage>
</organism>
<keyword evidence="9" id="KW-1185">Reference proteome</keyword>
<name>A0A1I5N7S3_9PSED</name>
<evidence type="ECO:0000256" key="7">
    <source>
        <dbReference type="HAMAP-Rule" id="MF_00143"/>
    </source>
</evidence>
<dbReference type="EMBL" id="FOWX01000006">
    <property type="protein sequence ID" value="SFP17899.1"/>
    <property type="molecule type" value="Genomic_DNA"/>
</dbReference>
<dbReference type="GO" id="GO:0005886">
    <property type="term" value="C:plasma membrane"/>
    <property type="evidence" value="ECO:0007669"/>
    <property type="project" value="UniProtKB-SubCell"/>
</dbReference>
<feature type="transmembrane region" description="Helical" evidence="7">
    <location>
        <begin position="172"/>
        <end position="192"/>
    </location>
</feature>
<proteinExistence type="inferred from homology"/>
<dbReference type="AlphaFoldDB" id="A0A1I5N7S3"/>
<dbReference type="Pfam" id="PF03350">
    <property type="entry name" value="UPF0114"/>
    <property type="match status" value="1"/>
</dbReference>
<evidence type="ECO:0000256" key="3">
    <source>
        <dbReference type="ARBA" id="ARBA00022475"/>
    </source>
</evidence>
<dbReference type="Proteomes" id="UP000198784">
    <property type="component" value="Unassembled WGS sequence"/>
</dbReference>
<evidence type="ECO:0000256" key="5">
    <source>
        <dbReference type="ARBA" id="ARBA00022989"/>
    </source>
</evidence>
<accession>A0A1I5N7S3</accession>
<evidence type="ECO:0000256" key="1">
    <source>
        <dbReference type="ARBA" id="ARBA00004651"/>
    </source>
</evidence>
<dbReference type="HAMAP" id="MF_00143">
    <property type="entry name" value="UPF0114"/>
    <property type="match status" value="1"/>
</dbReference>
<reference evidence="9" key="1">
    <citation type="submission" date="2016-10" db="EMBL/GenBank/DDBJ databases">
        <authorList>
            <person name="Varghese N."/>
            <person name="Submissions S."/>
        </authorList>
    </citation>
    <scope>NUCLEOTIDE SEQUENCE [LARGE SCALE GENOMIC DNA]</scope>
    <source>
        <strain evidence="9">DSM 17834</strain>
    </source>
</reference>
<evidence type="ECO:0000256" key="6">
    <source>
        <dbReference type="ARBA" id="ARBA00023136"/>
    </source>
</evidence>
<protein>
    <recommendedName>
        <fullName evidence="7">UPF0114 protein SAMN05216190_10622</fullName>
    </recommendedName>
</protein>
<comment type="similarity">
    <text evidence="2 7">Belongs to the UPF0114 family.</text>
</comment>
<keyword evidence="5 7" id="KW-1133">Transmembrane helix</keyword>
<dbReference type="NCBIfam" id="TIGR00645">
    <property type="entry name" value="HI0507"/>
    <property type="match status" value="1"/>
</dbReference>
<keyword evidence="4 7" id="KW-0812">Transmembrane</keyword>